<keyword evidence="9" id="KW-0325">Glycoprotein</keyword>
<comment type="function">
    <text evidence="1 10">Involved in cell fusion during mating by stabilizing the plasma membrane fusion event.</text>
</comment>
<evidence type="ECO:0000256" key="3">
    <source>
        <dbReference type="ARBA" id="ARBA00010780"/>
    </source>
</evidence>
<dbReference type="Proteomes" id="UP000887226">
    <property type="component" value="Unassembled WGS sequence"/>
</dbReference>
<feature type="compositionally biased region" description="Polar residues" evidence="11">
    <location>
        <begin position="683"/>
        <end position="697"/>
    </location>
</feature>
<evidence type="ECO:0000256" key="8">
    <source>
        <dbReference type="ARBA" id="ARBA00023136"/>
    </source>
</evidence>
<dbReference type="OrthoDB" id="5356111at2759"/>
<reference evidence="12" key="1">
    <citation type="journal article" date="2021" name="IMA Fungus">
        <title>Genomic characterization of three marine fungi, including Emericellopsis atlantica sp. nov. with signatures of a generalist lifestyle and marine biomass degradation.</title>
        <authorList>
            <person name="Hagestad O.C."/>
            <person name="Hou L."/>
            <person name="Andersen J.H."/>
            <person name="Hansen E.H."/>
            <person name="Altermark B."/>
            <person name="Li C."/>
            <person name="Kuhnert E."/>
            <person name="Cox R.J."/>
            <person name="Crous P.W."/>
            <person name="Spatafora J.W."/>
            <person name="Lail K."/>
            <person name="Amirebrahimi M."/>
            <person name="Lipzen A."/>
            <person name="Pangilinan J."/>
            <person name="Andreopoulos W."/>
            <person name="Hayes R.D."/>
            <person name="Ng V."/>
            <person name="Grigoriev I.V."/>
            <person name="Jackson S.A."/>
            <person name="Sutton T.D.S."/>
            <person name="Dobson A.D.W."/>
            <person name="Rama T."/>
        </authorList>
    </citation>
    <scope>NUCLEOTIDE SEQUENCE</scope>
    <source>
        <strain evidence="12">TRa3180A</strain>
    </source>
</reference>
<keyword evidence="7 10" id="KW-1133">Transmembrane helix</keyword>
<keyword evidence="8 10" id="KW-0472">Membrane</keyword>
<evidence type="ECO:0000313" key="13">
    <source>
        <dbReference type="Proteomes" id="UP000887226"/>
    </source>
</evidence>
<organism evidence="12 13">
    <name type="scientific">Calycina marina</name>
    <dbReference type="NCBI Taxonomy" id="1763456"/>
    <lineage>
        <taxon>Eukaryota</taxon>
        <taxon>Fungi</taxon>
        <taxon>Dikarya</taxon>
        <taxon>Ascomycota</taxon>
        <taxon>Pezizomycotina</taxon>
        <taxon>Leotiomycetes</taxon>
        <taxon>Helotiales</taxon>
        <taxon>Pezizellaceae</taxon>
        <taxon>Calycina</taxon>
    </lineage>
</organism>
<dbReference type="GO" id="GO:0043332">
    <property type="term" value="C:mating projection tip"/>
    <property type="evidence" value="ECO:0007669"/>
    <property type="project" value="UniProtKB-UniRule"/>
</dbReference>
<feature type="transmembrane region" description="Helical" evidence="10">
    <location>
        <begin position="81"/>
        <end position="103"/>
    </location>
</feature>
<accession>A0A9P7ZBS2</accession>
<sequence>MAPVAGQKIKNFLSSHTEMSSSRAPPPPPAYPSMPPSLNSGNHELQDYSVQGFRRRPNTVPSHTPYLGLRARLSQVWMNRLTILLGLIIVRLLLLTGSLNTVVGGAKEEALSGCTSVENVGSAMASMPHYLSEGVNALAADGITGAVNGLMKMLTMTVTGLEEIILFLINMYTSTYVCLITLVVSGSLQAAIELIEKVGAFMNSSISAITGDMSTVINNFEDGLNEFLGAITSLPLLGSETKPSIDLASFIDKLDDIKIDPTQMNADLEKLNASIPTFADVNNFTNNIIRIPFEKLKTEINGSMVAYRFNKSMFEVAPKQKLTFCSDNNTINDFFDSLFGLIMKMKTIFLAVLLMLAIAVTIPMAYREISRYRHQQQRATMLQKNSLDPMDVVYIASRPYSSSTGIKLAFALGGSHKRRILTRWFVAYATSPAAMFVLSLALAGLLSCACQYVILKIIQKELPGLAADVGKFAGDVVGALNNASTAWATSANNVINGTNDKINQDVFGWIDTSTTSINDTLNTFTAKMSEELTQLFGGTPLENPIKETVNCLIGLKIASFQKAITWVHDNAHIDFPTFRSDVFSLGAATSITNSTTDDDFLASPGGVTGDSVTTAVNKVEKTLTEGIIQETIIAASLLGIFLLNMLIGLLVMIFQMLKRNKTRAEGGPVGYSGDDAGDREPLTPQQSQFTGFTQPDSHPTDDRMYMRGAIQSDLSNKDDKTPQNPFDERFWMVWFGRPF</sequence>
<feature type="transmembrane region" description="Helical" evidence="10">
    <location>
        <begin position="425"/>
        <end position="446"/>
    </location>
</feature>
<dbReference type="GO" id="GO:0005886">
    <property type="term" value="C:plasma membrane"/>
    <property type="evidence" value="ECO:0007669"/>
    <property type="project" value="UniProtKB-SubCell"/>
</dbReference>
<protein>
    <recommendedName>
        <fullName evidence="10">Plasma membrane fusion protein PRM1</fullName>
    </recommendedName>
</protein>
<name>A0A9P7ZBS2_9HELO</name>
<feature type="region of interest" description="Disordered" evidence="11">
    <location>
        <begin position="15"/>
        <end position="44"/>
    </location>
</feature>
<evidence type="ECO:0000256" key="4">
    <source>
        <dbReference type="ARBA" id="ARBA00022475"/>
    </source>
</evidence>
<evidence type="ECO:0000313" key="12">
    <source>
        <dbReference type="EMBL" id="KAG9248996.1"/>
    </source>
</evidence>
<proteinExistence type="inferred from homology"/>
<feature type="transmembrane region" description="Helical" evidence="10">
    <location>
        <begin position="347"/>
        <end position="366"/>
    </location>
</feature>
<comment type="caution">
    <text evidence="12">The sequence shown here is derived from an EMBL/GenBank/DDBJ whole genome shotgun (WGS) entry which is preliminary data.</text>
</comment>
<dbReference type="InterPro" id="IPR026777">
    <property type="entry name" value="PRM1"/>
</dbReference>
<gene>
    <name evidence="12" type="ORF">BJ878DRAFT_198029</name>
</gene>
<keyword evidence="5 10" id="KW-0812">Transmembrane</keyword>
<evidence type="ECO:0000256" key="9">
    <source>
        <dbReference type="ARBA" id="ARBA00023180"/>
    </source>
</evidence>
<evidence type="ECO:0000256" key="1">
    <source>
        <dbReference type="ARBA" id="ARBA00002512"/>
    </source>
</evidence>
<comment type="subcellular location">
    <subcellularLocation>
        <location evidence="2 10">Cell membrane</location>
        <topology evidence="2 10">Multi-pass membrane protein</topology>
    </subcellularLocation>
</comment>
<evidence type="ECO:0000256" key="2">
    <source>
        <dbReference type="ARBA" id="ARBA00004651"/>
    </source>
</evidence>
<keyword evidence="6 10" id="KW-0184">Conjugation</keyword>
<evidence type="ECO:0000256" key="11">
    <source>
        <dbReference type="SAM" id="MobiDB-lite"/>
    </source>
</evidence>
<dbReference type="PANTHER" id="PTHR31030:SF1">
    <property type="entry name" value="PLASMA MEMBRANE FUSION PROTEIN PRM1"/>
    <property type="match status" value="1"/>
</dbReference>
<feature type="transmembrane region" description="Helical" evidence="10">
    <location>
        <begin position="632"/>
        <end position="654"/>
    </location>
</feature>
<keyword evidence="13" id="KW-1185">Reference proteome</keyword>
<dbReference type="EMBL" id="MU253740">
    <property type="protein sequence ID" value="KAG9248996.1"/>
    <property type="molecule type" value="Genomic_DNA"/>
</dbReference>
<feature type="compositionally biased region" description="Pro residues" evidence="11">
    <location>
        <begin position="24"/>
        <end position="35"/>
    </location>
</feature>
<evidence type="ECO:0000256" key="10">
    <source>
        <dbReference type="RuleBase" id="RU366035"/>
    </source>
</evidence>
<evidence type="ECO:0000256" key="5">
    <source>
        <dbReference type="ARBA" id="ARBA00022692"/>
    </source>
</evidence>
<dbReference type="PANTHER" id="PTHR31030">
    <property type="entry name" value="PLASMA MEMBRANE FUSION PROTEIN PRM1"/>
    <property type="match status" value="1"/>
</dbReference>
<feature type="transmembrane region" description="Helical" evidence="10">
    <location>
        <begin position="164"/>
        <end position="184"/>
    </location>
</feature>
<dbReference type="GO" id="GO:0032220">
    <property type="term" value="P:plasma membrane fusion involved in cytogamy"/>
    <property type="evidence" value="ECO:0007669"/>
    <property type="project" value="TreeGrafter"/>
</dbReference>
<comment type="similarity">
    <text evidence="3 10">Belongs to the PRM1 family.</text>
</comment>
<dbReference type="AlphaFoldDB" id="A0A9P7ZBS2"/>
<evidence type="ECO:0000256" key="6">
    <source>
        <dbReference type="ARBA" id="ARBA00022971"/>
    </source>
</evidence>
<evidence type="ECO:0000256" key="7">
    <source>
        <dbReference type="ARBA" id="ARBA00022989"/>
    </source>
</evidence>
<feature type="region of interest" description="Disordered" evidence="11">
    <location>
        <begin position="664"/>
        <end position="723"/>
    </location>
</feature>
<keyword evidence="4 10" id="KW-1003">Cell membrane</keyword>